<dbReference type="EMBL" id="LLXJ01005964">
    <property type="protein sequence ID" value="PKB94502.1"/>
    <property type="molecule type" value="Genomic_DNA"/>
</dbReference>
<reference evidence="1 2" key="1">
    <citation type="submission" date="2016-04" db="EMBL/GenBank/DDBJ databases">
        <title>Genome analyses suggest a sexual origin of heterokaryosis in a supposedly ancient asexual fungus.</title>
        <authorList>
            <person name="Ropars J."/>
            <person name="Sedzielewska K."/>
            <person name="Noel J."/>
            <person name="Charron P."/>
            <person name="Farinelli L."/>
            <person name="Marton T."/>
            <person name="Kruger M."/>
            <person name="Pelin A."/>
            <person name="Brachmann A."/>
            <person name="Corradi N."/>
        </authorList>
    </citation>
    <scope>NUCLEOTIDE SEQUENCE [LARGE SCALE GENOMIC DNA]</scope>
    <source>
        <strain evidence="1 2">A5</strain>
    </source>
</reference>
<sequence>MNYYYPEMHVLCSPQLSEDTFLPSVVLVSFVKYNRPTLMNLDRPYCSHKTYVKSKSGLCSCLQFPRLSLAWAIAAHKSQGLTLPKAVIDLRKKEFAAGLSFVAISHICPIKTKCAKFVVHV</sequence>
<name>A0A2N0NIU8_9GLOM</name>
<evidence type="ECO:0000313" key="2">
    <source>
        <dbReference type="Proteomes" id="UP000232722"/>
    </source>
</evidence>
<comment type="caution">
    <text evidence="1">The sequence shown here is derived from an EMBL/GenBank/DDBJ whole genome shotgun (WGS) entry which is preliminary data.</text>
</comment>
<dbReference type="InterPro" id="IPR027417">
    <property type="entry name" value="P-loop_NTPase"/>
</dbReference>
<organism evidence="1 2">
    <name type="scientific">Rhizophagus irregularis</name>
    <dbReference type="NCBI Taxonomy" id="588596"/>
    <lineage>
        <taxon>Eukaryota</taxon>
        <taxon>Fungi</taxon>
        <taxon>Fungi incertae sedis</taxon>
        <taxon>Mucoromycota</taxon>
        <taxon>Glomeromycotina</taxon>
        <taxon>Glomeromycetes</taxon>
        <taxon>Glomerales</taxon>
        <taxon>Glomeraceae</taxon>
        <taxon>Rhizophagus</taxon>
    </lineage>
</organism>
<gene>
    <name evidence="1" type="ORF">RhiirA5_438627</name>
</gene>
<dbReference type="SUPFAM" id="SSF52540">
    <property type="entry name" value="P-loop containing nucleoside triphosphate hydrolases"/>
    <property type="match status" value="1"/>
</dbReference>
<dbReference type="Proteomes" id="UP000232722">
    <property type="component" value="Unassembled WGS sequence"/>
</dbReference>
<dbReference type="AlphaFoldDB" id="A0A2N0NIU8"/>
<dbReference type="CDD" id="cd18809">
    <property type="entry name" value="SF1_C_RecD"/>
    <property type="match status" value="1"/>
</dbReference>
<evidence type="ECO:0000313" key="1">
    <source>
        <dbReference type="EMBL" id="PKB94502.1"/>
    </source>
</evidence>
<protein>
    <submittedName>
        <fullName evidence="1">Uncharacterized protein</fullName>
    </submittedName>
</protein>
<reference evidence="1 2" key="2">
    <citation type="submission" date="2017-09" db="EMBL/GenBank/DDBJ databases">
        <title>Extensive intraspecific genome diversity in a model arbuscular mycorrhizal fungus.</title>
        <authorList>
            <person name="Chen E.C."/>
            <person name="Morin E."/>
            <person name="Beaudet D."/>
            <person name="Noel J."/>
            <person name="Ndikumana S."/>
            <person name="Charron P."/>
            <person name="St-Onge C."/>
            <person name="Giorgi J."/>
            <person name="Grigoriev I.V."/>
            <person name="Roux C."/>
            <person name="Martin F.M."/>
            <person name="Corradi N."/>
        </authorList>
    </citation>
    <scope>NUCLEOTIDE SEQUENCE [LARGE SCALE GENOMIC DNA]</scope>
    <source>
        <strain evidence="1 2">A5</strain>
    </source>
</reference>
<dbReference type="VEuPathDB" id="FungiDB:FUN_009747"/>
<accession>A0A2N0NIU8</accession>
<proteinExistence type="predicted"/>